<keyword evidence="5" id="KW-1185">Reference proteome</keyword>
<keyword evidence="3" id="KW-0560">Oxidoreductase</keyword>
<name>A0A9P4IYE8_9PEZI</name>
<evidence type="ECO:0000256" key="2">
    <source>
        <dbReference type="ARBA" id="ARBA00022827"/>
    </source>
</evidence>
<organism evidence="4 5">
    <name type="scientific">Myriangium duriaei CBS 260.36</name>
    <dbReference type="NCBI Taxonomy" id="1168546"/>
    <lineage>
        <taxon>Eukaryota</taxon>
        <taxon>Fungi</taxon>
        <taxon>Dikarya</taxon>
        <taxon>Ascomycota</taxon>
        <taxon>Pezizomycotina</taxon>
        <taxon>Dothideomycetes</taxon>
        <taxon>Dothideomycetidae</taxon>
        <taxon>Myriangiales</taxon>
        <taxon>Myriangiaceae</taxon>
        <taxon>Myriangium</taxon>
    </lineage>
</organism>
<dbReference type="PANTHER" id="PTHR23023">
    <property type="entry name" value="DIMETHYLANILINE MONOOXYGENASE"/>
    <property type="match status" value="1"/>
</dbReference>
<accession>A0A9P4IYE8</accession>
<evidence type="ECO:0000256" key="1">
    <source>
        <dbReference type="ARBA" id="ARBA00022630"/>
    </source>
</evidence>
<keyword evidence="2" id="KW-0274">FAD</keyword>
<sequence length="557" mass="61740">MSAPGDQYDLVVVGAGWSGLAVAKIYLESHPSDRILVIESAKTCGGTWAGDRLYPELKSNNIIGSYEYPDFPMSETVYGIKDRQHIPAATLHAYLTDYAIKFNVFDRISFKTKVNSIRQTSEGWDISTTSASKGSEQLQSRRVVLATGLTSEPNMPNFPGQADFNAPIFHVRDFSSQAATMKFSKSVVVVGGAKSAYDAAYAYAQGGVTVDMIIRPEGKGPVWLCPPYVTPLKRKTEELLHTRLLSWFSPSPWGDEDGFSRIRNFLHGTTVGRWIVRGFWHVLSSDVVQANGYDNNEETAKLKPWNSAFWTASGISIANYKQNVFDMVREGKIRVHIANVTNLEKNTVHLSTGEIIPADALICATGWRKEPSLSYLNFSVDIPYSDIEVEKLANHADEAILTRFPELKNQPKVPSTTPEPNPLRLYRFILPTSALATKNIALAGAASTVSTSICAHIQALWICAFFDGKLRRTPSSTIEAVEEAVMSSQWGKWRYPCGYGPTLPDLAFDVVPYFDLLVRDLGLETRRKGGGWKEVLTPYKPGDYEGLVAEYLQAQGR</sequence>
<keyword evidence="1" id="KW-0285">Flavoprotein</keyword>
<protein>
    <submittedName>
        <fullName evidence="4">FAD/NAD(P)-binding domain-containing protein</fullName>
    </submittedName>
</protein>
<dbReference type="GO" id="GO:0016491">
    <property type="term" value="F:oxidoreductase activity"/>
    <property type="evidence" value="ECO:0007669"/>
    <property type="project" value="UniProtKB-KW"/>
</dbReference>
<evidence type="ECO:0000256" key="3">
    <source>
        <dbReference type="ARBA" id="ARBA00023002"/>
    </source>
</evidence>
<dbReference type="Pfam" id="PF13738">
    <property type="entry name" value="Pyr_redox_3"/>
    <property type="match status" value="1"/>
</dbReference>
<dbReference type="Gene3D" id="3.50.50.60">
    <property type="entry name" value="FAD/NAD(P)-binding domain"/>
    <property type="match status" value="1"/>
</dbReference>
<dbReference type="AlphaFoldDB" id="A0A9P4IYE8"/>
<comment type="caution">
    <text evidence="4">The sequence shown here is derived from an EMBL/GenBank/DDBJ whole genome shotgun (WGS) entry which is preliminary data.</text>
</comment>
<reference evidence="4" key="1">
    <citation type="journal article" date="2020" name="Stud. Mycol.">
        <title>101 Dothideomycetes genomes: a test case for predicting lifestyles and emergence of pathogens.</title>
        <authorList>
            <person name="Haridas S."/>
            <person name="Albert R."/>
            <person name="Binder M."/>
            <person name="Bloem J."/>
            <person name="Labutti K."/>
            <person name="Salamov A."/>
            <person name="Andreopoulos B."/>
            <person name="Baker S."/>
            <person name="Barry K."/>
            <person name="Bills G."/>
            <person name="Bluhm B."/>
            <person name="Cannon C."/>
            <person name="Castanera R."/>
            <person name="Culley D."/>
            <person name="Daum C."/>
            <person name="Ezra D."/>
            <person name="Gonzalez J."/>
            <person name="Henrissat B."/>
            <person name="Kuo A."/>
            <person name="Liang C."/>
            <person name="Lipzen A."/>
            <person name="Lutzoni F."/>
            <person name="Magnuson J."/>
            <person name="Mondo S."/>
            <person name="Nolan M."/>
            <person name="Ohm R."/>
            <person name="Pangilinan J."/>
            <person name="Park H.-J."/>
            <person name="Ramirez L."/>
            <person name="Alfaro M."/>
            <person name="Sun H."/>
            <person name="Tritt A."/>
            <person name="Yoshinaga Y."/>
            <person name="Zwiers L.-H."/>
            <person name="Turgeon B."/>
            <person name="Goodwin S."/>
            <person name="Spatafora J."/>
            <person name="Crous P."/>
            <person name="Grigoriev I."/>
        </authorList>
    </citation>
    <scope>NUCLEOTIDE SEQUENCE</scope>
    <source>
        <strain evidence="4">CBS 260.36</strain>
    </source>
</reference>
<dbReference type="InterPro" id="IPR036188">
    <property type="entry name" value="FAD/NAD-bd_sf"/>
</dbReference>
<dbReference type="SUPFAM" id="SSF51905">
    <property type="entry name" value="FAD/NAD(P)-binding domain"/>
    <property type="match status" value="2"/>
</dbReference>
<evidence type="ECO:0000313" key="5">
    <source>
        <dbReference type="Proteomes" id="UP000799439"/>
    </source>
</evidence>
<evidence type="ECO:0000313" key="4">
    <source>
        <dbReference type="EMBL" id="KAF2151224.1"/>
    </source>
</evidence>
<proteinExistence type="predicted"/>
<dbReference type="InterPro" id="IPR050346">
    <property type="entry name" value="FMO-like"/>
</dbReference>
<dbReference type="Proteomes" id="UP000799439">
    <property type="component" value="Unassembled WGS sequence"/>
</dbReference>
<dbReference type="OrthoDB" id="2915840at2759"/>
<gene>
    <name evidence="4" type="ORF">K461DRAFT_322510</name>
</gene>
<dbReference type="EMBL" id="ML996088">
    <property type="protein sequence ID" value="KAF2151224.1"/>
    <property type="molecule type" value="Genomic_DNA"/>
</dbReference>